<proteinExistence type="inferred from homology"/>
<dbReference type="CDD" id="cd05374">
    <property type="entry name" value="17beta-HSD-like_SDR_c"/>
    <property type="match status" value="1"/>
</dbReference>
<evidence type="ECO:0000313" key="5">
    <source>
        <dbReference type="Proteomes" id="UP001589608"/>
    </source>
</evidence>
<evidence type="ECO:0000256" key="3">
    <source>
        <dbReference type="RuleBase" id="RU000363"/>
    </source>
</evidence>
<dbReference type="Pfam" id="PF00106">
    <property type="entry name" value="adh_short"/>
    <property type="match status" value="1"/>
</dbReference>
<name>A0ABV5MBW1_9ACTN</name>
<reference evidence="4 5" key="1">
    <citation type="submission" date="2024-09" db="EMBL/GenBank/DDBJ databases">
        <authorList>
            <person name="Sun Q."/>
            <person name="Mori K."/>
        </authorList>
    </citation>
    <scope>NUCLEOTIDE SEQUENCE [LARGE SCALE GENOMIC DNA]</scope>
    <source>
        <strain evidence="4 5">JCM 3307</strain>
    </source>
</reference>
<dbReference type="Gene3D" id="3.40.50.720">
    <property type="entry name" value="NAD(P)-binding Rossmann-like Domain"/>
    <property type="match status" value="1"/>
</dbReference>
<organism evidence="4 5">
    <name type="scientific">Dactylosporangium vinaceum</name>
    <dbReference type="NCBI Taxonomy" id="53362"/>
    <lineage>
        <taxon>Bacteria</taxon>
        <taxon>Bacillati</taxon>
        <taxon>Actinomycetota</taxon>
        <taxon>Actinomycetes</taxon>
        <taxon>Micromonosporales</taxon>
        <taxon>Micromonosporaceae</taxon>
        <taxon>Dactylosporangium</taxon>
    </lineage>
</organism>
<dbReference type="InterPro" id="IPR051911">
    <property type="entry name" value="SDR_oxidoreductase"/>
</dbReference>
<accession>A0ABV5MBW1</accession>
<sequence>MAKVWCITGTSRGLGRVWALAALERGDSVVATARDVRSLDGLVQRFPGSVLPLALDVRDRAAAVAAVAAGAERFGRLDVVVNNAGYGLFGAVEELTEQQVRDQLETNLLGALWVTQAVLPVMRAQGHGHLVQVSSIGGVAGFALLGGYNCSKWALEGLSEALAQEVGPAGVHVTIVEPGPYSTDWGGDSAVWAPRNPAYDGLRAARRAAAARHVAVEPEATARAVLELVDMAEPPLRLFLGTYPYAIAERAYAERLATWRAGRALAATADGVARPAGAS</sequence>
<dbReference type="PANTHER" id="PTHR43976:SF16">
    <property type="entry name" value="SHORT-CHAIN DEHYDROGENASE_REDUCTASE FAMILY PROTEIN"/>
    <property type="match status" value="1"/>
</dbReference>
<evidence type="ECO:0000256" key="1">
    <source>
        <dbReference type="ARBA" id="ARBA00006484"/>
    </source>
</evidence>
<gene>
    <name evidence="4" type="ORF">ACFFTR_24975</name>
</gene>
<dbReference type="RefSeq" id="WP_223105185.1">
    <property type="nucleotide sequence ID" value="NZ_CP061913.1"/>
</dbReference>
<dbReference type="PROSITE" id="PS00061">
    <property type="entry name" value="ADH_SHORT"/>
    <property type="match status" value="1"/>
</dbReference>
<keyword evidence="2" id="KW-0560">Oxidoreductase</keyword>
<dbReference type="InterPro" id="IPR020904">
    <property type="entry name" value="Sc_DH/Rdtase_CS"/>
</dbReference>
<dbReference type="InterPro" id="IPR002347">
    <property type="entry name" value="SDR_fam"/>
</dbReference>
<dbReference type="PANTHER" id="PTHR43976">
    <property type="entry name" value="SHORT CHAIN DEHYDROGENASE"/>
    <property type="match status" value="1"/>
</dbReference>
<evidence type="ECO:0000256" key="2">
    <source>
        <dbReference type="ARBA" id="ARBA00023002"/>
    </source>
</evidence>
<dbReference type="EMBL" id="JBHMCA010000047">
    <property type="protein sequence ID" value="MFB9446351.1"/>
    <property type="molecule type" value="Genomic_DNA"/>
</dbReference>
<dbReference type="Proteomes" id="UP001589608">
    <property type="component" value="Unassembled WGS sequence"/>
</dbReference>
<dbReference type="SUPFAM" id="SSF51735">
    <property type="entry name" value="NAD(P)-binding Rossmann-fold domains"/>
    <property type="match status" value="1"/>
</dbReference>
<evidence type="ECO:0000313" key="4">
    <source>
        <dbReference type="EMBL" id="MFB9446351.1"/>
    </source>
</evidence>
<protein>
    <submittedName>
        <fullName evidence="4">SDR family NAD(P)-dependent oxidoreductase</fullName>
    </submittedName>
</protein>
<comment type="similarity">
    <text evidence="1 3">Belongs to the short-chain dehydrogenases/reductases (SDR) family.</text>
</comment>
<comment type="caution">
    <text evidence="4">The sequence shown here is derived from an EMBL/GenBank/DDBJ whole genome shotgun (WGS) entry which is preliminary data.</text>
</comment>
<dbReference type="NCBIfam" id="NF006114">
    <property type="entry name" value="PRK08263.1"/>
    <property type="match status" value="1"/>
</dbReference>
<dbReference type="PRINTS" id="PR00080">
    <property type="entry name" value="SDRFAMILY"/>
</dbReference>
<dbReference type="PRINTS" id="PR00081">
    <property type="entry name" value="GDHRDH"/>
</dbReference>
<dbReference type="InterPro" id="IPR036291">
    <property type="entry name" value="NAD(P)-bd_dom_sf"/>
</dbReference>
<keyword evidence="5" id="KW-1185">Reference proteome</keyword>